<keyword evidence="2" id="KW-1185">Reference proteome</keyword>
<proteinExistence type="predicted"/>
<name>A0ACC5ZTS4_9RHOB</name>
<protein>
    <submittedName>
        <fullName evidence="1">Efflux RND transporter periplasmic adaptor subunit</fullName>
    </submittedName>
</protein>
<organism evidence="1 2">
    <name type="scientific">Lutimaribacter degradans</name>
    <dbReference type="NCBI Taxonomy" id="2945989"/>
    <lineage>
        <taxon>Bacteria</taxon>
        <taxon>Pseudomonadati</taxon>
        <taxon>Pseudomonadota</taxon>
        <taxon>Alphaproteobacteria</taxon>
        <taxon>Rhodobacterales</taxon>
        <taxon>Roseobacteraceae</taxon>
        <taxon>Lutimaribacter</taxon>
    </lineage>
</organism>
<dbReference type="Proteomes" id="UP001203036">
    <property type="component" value="Unassembled WGS sequence"/>
</dbReference>
<reference evidence="1" key="1">
    <citation type="submission" date="2022-06" db="EMBL/GenBank/DDBJ databases">
        <title>Lutimaribacter sp. EGI FJ00013, a novel bacterium isolated from a salt lake sediment enrichment.</title>
        <authorList>
            <person name="Gao L."/>
            <person name="Fang B.-Z."/>
            <person name="Li W.-J."/>
        </authorList>
    </citation>
    <scope>NUCLEOTIDE SEQUENCE</scope>
    <source>
        <strain evidence="1">EGI FJ00013</strain>
    </source>
</reference>
<dbReference type="EMBL" id="JAMQGO010000001">
    <property type="protein sequence ID" value="MCM2561230.1"/>
    <property type="molecule type" value="Genomic_DNA"/>
</dbReference>
<gene>
    <name evidence="1" type="ORF">M8744_03635</name>
</gene>
<accession>A0ACC5ZTS4</accession>
<sequence length="433" mass="45706">MRPISILTAIVVMATLYMVVMERDALFALATSGEVPSLEELADPGPSTRVEVAETAEGAADGPAMSDETPVKVVALKSTARVIDSAVVLRGETRAVRQVELRAETSGQVVSDPLRKGAFVEPGQTLCQIDPGTREASLAEAEARLAEARARTPEARARFAQAEAQLREARLNQNAASRLSQDGFASETRVAATEAAVSTAEAAVESARAGLETAKSGVQSAEAAVAAAKREIERLTISAPFAGLLEVDTAELGSLMQPGSLCATVIQLDPIIVAGYIPETQIDRVERGAQAGIRLSGGRELRGRVIFLSRAADETTRTFLVEIEVQNTDLAVRSGQTAEIMIQADGKTAHLLPQSALTLNDNGALGVRIVGDDNRVNFVPLNLVRDTSDGVWVSGLPEQASIIIVGQEYVREGVLVAPTYRDTANPASSEATE</sequence>
<comment type="caution">
    <text evidence="1">The sequence shown here is derived from an EMBL/GenBank/DDBJ whole genome shotgun (WGS) entry which is preliminary data.</text>
</comment>
<evidence type="ECO:0000313" key="1">
    <source>
        <dbReference type="EMBL" id="MCM2561230.1"/>
    </source>
</evidence>
<evidence type="ECO:0000313" key="2">
    <source>
        <dbReference type="Proteomes" id="UP001203036"/>
    </source>
</evidence>